<reference evidence="2" key="1">
    <citation type="submission" date="2016-07" db="EMBL/GenBank/DDBJ databases">
        <authorList>
            <person name="Florea S."/>
            <person name="Webb J.S."/>
            <person name="Jaromczyk J."/>
            <person name="Schardl C.L."/>
        </authorList>
    </citation>
    <scope>NUCLEOTIDE SEQUENCE [LARGE SCALE GENOMIC DNA]</scope>
    <source>
        <strain evidence="2">Z6</strain>
    </source>
</reference>
<gene>
    <name evidence="1" type="ORF">U472_00510</name>
</gene>
<dbReference type="AlphaFoldDB" id="A0A1C0ADA1"/>
<organism evidence="1 2">
    <name type="scientific">Orenia metallireducens</name>
    <dbReference type="NCBI Taxonomy" id="1413210"/>
    <lineage>
        <taxon>Bacteria</taxon>
        <taxon>Bacillati</taxon>
        <taxon>Bacillota</taxon>
        <taxon>Clostridia</taxon>
        <taxon>Halanaerobiales</taxon>
        <taxon>Halobacteroidaceae</taxon>
        <taxon>Orenia</taxon>
    </lineage>
</organism>
<dbReference type="Pfam" id="PF11553">
    <property type="entry name" value="DUF3231"/>
    <property type="match status" value="1"/>
</dbReference>
<evidence type="ECO:0000313" key="2">
    <source>
        <dbReference type="Proteomes" id="UP000093514"/>
    </source>
</evidence>
<evidence type="ECO:0008006" key="3">
    <source>
        <dbReference type="Google" id="ProtNLM"/>
    </source>
</evidence>
<dbReference type="OrthoDB" id="1707820at2"/>
<proteinExistence type="predicted"/>
<dbReference type="EMBL" id="LWDV01000004">
    <property type="protein sequence ID" value="OCL28584.1"/>
    <property type="molecule type" value="Genomic_DNA"/>
</dbReference>
<dbReference type="Proteomes" id="UP000093514">
    <property type="component" value="Unassembled WGS sequence"/>
</dbReference>
<dbReference type="Gene3D" id="1.20.1260.10">
    <property type="match status" value="1"/>
</dbReference>
<accession>A0A1C0ADA1</accession>
<dbReference type="InterPro" id="IPR021617">
    <property type="entry name" value="DUF3231"/>
</dbReference>
<keyword evidence="2" id="KW-1185">Reference proteome</keyword>
<reference evidence="1 2" key="2">
    <citation type="submission" date="2016-08" db="EMBL/GenBank/DDBJ databases">
        <title>Orenia metallireducens sp. nov. strain Z6, a Novel Metal-reducing Firmicute from the Deep Subsurface.</title>
        <authorList>
            <person name="Maxim B.I."/>
            <person name="Kenneth K."/>
            <person name="Flynn T.M."/>
            <person name="Oloughlin E.J."/>
            <person name="Locke R.A."/>
            <person name="Weber J.R."/>
            <person name="Egan S.M."/>
            <person name="Mackie R.I."/>
            <person name="Cann I.K."/>
        </authorList>
    </citation>
    <scope>NUCLEOTIDE SEQUENCE [LARGE SCALE GENOMIC DNA]</scope>
    <source>
        <strain evidence="1 2">Z6</strain>
    </source>
</reference>
<dbReference type="InterPro" id="IPR012347">
    <property type="entry name" value="Ferritin-like"/>
</dbReference>
<name>A0A1C0ADA1_9FIRM</name>
<comment type="caution">
    <text evidence="1">The sequence shown here is derived from an EMBL/GenBank/DDBJ whole genome shotgun (WGS) entry which is preliminary data.</text>
</comment>
<dbReference type="RefSeq" id="WP_068714430.1">
    <property type="nucleotide sequence ID" value="NZ_LWDV01000004.1"/>
</dbReference>
<sequence>MEQLTQKELMNIKSQMDNNSLAIKKYQIYQSQVQDEELKNIFKEGEKLSQNHLQTLLNQLRDFNGKEH</sequence>
<protein>
    <recommendedName>
        <fullName evidence="3">Spore coat protein</fullName>
    </recommendedName>
</protein>
<evidence type="ECO:0000313" key="1">
    <source>
        <dbReference type="EMBL" id="OCL28584.1"/>
    </source>
</evidence>